<evidence type="ECO:0000256" key="4">
    <source>
        <dbReference type="ARBA" id="ARBA00022670"/>
    </source>
</evidence>
<proteinExistence type="inferred from homology"/>
<feature type="region of interest" description="Disordered" evidence="8">
    <location>
        <begin position="74"/>
        <end position="113"/>
    </location>
</feature>
<evidence type="ECO:0000259" key="9">
    <source>
        <dbReference type="PROSITE" id="PS50235"/>
    </source>
</evidence>
<dbReference type="Pfam" id="PF00443">
    <property type="entry name" value="UCH"/>
    <property type="match status" value="1"/>
</dbReference>
<evidence type="ECO:0000256" key="6">
    <source>
        <dbReference type="ARBA" id="ARBA00022801"/>
    </source>
</evidence>
<evidence type="ECO:0000256" key="8">
    <source>
        <dbReference type="SAM" id="MobiDB-lite"/>
    </source>
</evidence>
<dbReference type="InterPro" id="IPR028889">
    <property type="entry name" value="USP"/>
</dbReference>
<evidence type="ECO:0000313" key="10">
    <source>
        <dbReference type="EMBL" id="KAF5842969.1"/>
    </source>
</evidence>
<feature type="compositionally biased region" description="Low complexity" evidence="8">
    <location>
        <begin position="85"/>
        <end position="103"/>
    </location>
</feature>
<organism evidence="10 11">
    <name type="scientific">Dunaliella salina</name>
    <name type="common">Green alga</name>
    <name type="synonym">Protococcus salinus</name>
    <dbReference type="NCBI Taxonomy" id="3046"/>
    <lineage>
        <taxon>Eukaryota</taxon>
        <taxon>Viridiplantae</taxon>
        <taxon>Chlorophyta</taxon>
        <taxon>core chlorophytes</taxon>
        <taxon>Chlorophyceae</taxon>
        <taxon>CS clade</taxon>
        <taxon>Chlamydomonadales</taxon>
        <taxon>Dunaliellaceae</taxon>
        <taxon>Dunaliella</taxon>
    </lineage>
</organism>
<protein>
    <recommendedName>
        <fullName evidence="3">ubiquitinyl hydrolase 1</fullName>
        <ecNumber evidence="3">3.4.19.12</ecNumber>
    </recommendedName>
</protein>
<comment type="catalytic activity">
    <reaction evidence="1">
        <text>Thiol-dependent hydrolysis of ester, thioester, amide, peptide and isopeptide bonds formed by the C-terminal Gly of ubiquitin (a 76-residue protein attached to proteins as an intracellular targeting signal).</text>
        <dbReference type="EC" id="3.4.19.12"/>
    </reaction>
</comment>
<keyword evidence="5" id="KW-0833">Ubl conjugation pathway</keyword>
<keyword evidence="11" id="KW-1185">Reference proteome</keyword>
<dbReference type="PANTHER" id="PTHR24006:SF758">
    <property type="entry name" value="UBIQUITIN CARBOXYL-TERMINAL HYDROLASE 36"/>
    <property type="match status" value="1"/>
</dbReference>
<feature type="domain" description="USP" evidence="9">
    <location>
        <begin position="104"/>
        <end position="361"/>
    </location>
</feature>
<dbReference type="Proteomes" id="UP000815325">
    <property type="component" value="Unassembled WGS sequence"/>
</dbReference>
<evidence type="ECO:0000256" key="1">
    <source>
        <dbReference type="ARBA" id="ARBA00000707"/>
    </source>
</evidence>
<accession>A0ABQ7H7Z2</accession>
<keyword evidence="4" id="KW-0645">Protease</keyword>
<evidence type="ECO:0000256" key="2">
    <source>
        <dbReference type="ARBA" id="ARBA00009085"/>
    </source>
</evidence>
<dbReference type="EC" id="3.4.19.12" evidence="3"/>
<evidence type="ECO:0000313" key="11">
    <source>
        <dbReference type="Proteomes" id="UP000815325"/>
    </source>
</evidence>
<comment type="caution">
    <text evidence="10">The sequence shown here is derived from an EMBL/GenBank/DDBJ whole genome shotgun (WGS) entry which is preliminary data.</text>
</comment>
<dbReference type="SUPFAM" id="SSF54001">
    <property type="entry name" value="Cysteine proteinases"/>
    <property type="match status" value="1"/>
</dbReference>
<evidence type="ECO:0000256" key="3">
    <source>
        <dbReference type="ARBA" id="ARBA00012759"/>
    </source>
</evidence>
<dbReference type="PROSITE" id="PS50235">
    <property type="entry name" value="USP_3"/>
    <property type="match status" value="1"/>
</dbReference>
<dbReference type="EMBL" id="MU069451">
    <property type="protein sequence ID" value="KAF5842969.1"/>
    <property type="molecule type" value="Genomic_DNA"/>
</dbReference>
<comment type="similarity">
    <text evidence="2">Belongs to the peptidase C19 family.</text>
</comment>
<keyword evidence="6" id="KW-0378">Hydrolase</keyword>
<keyword evidence="7" id="KW-0788">Thiol protease</keyword>
<dbReference type="Gene3D" id="3.90.70.10">
    <property type="entry name" value="Cysteine proteinases"/>
    <property type="match status" value="1"/>
</dbReference>
<gene>
    <name evidence="10" type="ORF">DUNSADRAFT_3562</name>
</gene>
<reference evidence="10" key="1">
    <citation type="submission" date="2017-08" db="EMBL/GenBank/DDBJ databases">
        <authorList>
            <person name="Polle J.E."/>
            <person name="Barry K."/>
            <person name="Cushman J."/>
            <person name="Schmutz J."/>
            <person name="Tran D."/>
            <person name="Hathwaick L.T."/>
            <person name="Yim W.C."/>
            <person name="Jenkins J."/>
            <person name="Mckie-Krisberg Z.M."/>
            <person name="Prochnik S."/>
            <person name="Lindquist E."/>
            <person name="Dockter R.B."/>
            <person name="Adam C."/>
            <person name="Molina H."/>
            <person name="Bunkerborg J."/>
            <person name="Jin E."/>
            <person name="Buchheim M."/>
            <person name="Magnuson J."/>
        </authorList>
    </citation>
    <scope>NUCLEOTIDE SEQUENCE</scope>
    <source>
        <strain evidence="10">CCAP 19/18</strain>
    </source>
</reference>
<name>A0ABQ7H7Z2_DUNSA</name>
<dbReference type="InterPro" id="IPR038765">
    <property type="entry name" value="Papain-like_cys_pep_sf"/>
</dbReference>
<evidence type="ECO:0000256" key="7">
    <source>
        <dbReference type="ARBA" id="ARBA00022807"/>
    </source>
</evidence>
<dbReference type="InterPro" id="IPR050164">
    <property type="entry name" value="Peptidase_C19"/>
</dbReference>
<dbReference type="CDD" id="cd02257">
    <property type="entry name" value="Peptidase_C19"/>
    <property type="match status" value="1"/>
</dbReference>
<dbReference type="PANTHER" id="PTHR24006">
    <property type="entry name" value="UBIQUITIN CARBOXYL-TERMINAL HYDROLASE"/>
    <property type="match status" value="1"/>
</dbReference>
<dbReference type="InterPro" id="IPR001394">
    <property type="entry name" value="Peptidase_C19_UCH"/>
</dbReference>
<sequence length="361" mass="38660">MHTLQHVQQERLAQVEAARTACDWWHETHVGACCRRLWCERRRRCGQLVRVDPPRLQLLWRAFGAGGSGVVGDWSEVTPKKGRKGANAQRQAASAANNSSGAAAGAGPGGAPAGVSGAMAAALNARPLVPSSLSDVVRRFSPQYAAAEAAQANGKMTMAEKISLKRGTSVQQQEQQDAQEFLHYLLDTAHEELLLLRKNYVQAEGLETQPAAAADNTGDQEEWAQVTGKRNKAAVTRQAGVPGGVGAAATTRSPVNIIFSGATKSVVKAGSAKPSATVEAFTMMHLEIHDASVTSVESALAHHLAPVTLTDFKPEGSNVAGLATKNMYLYSLPEVLVLHLKRFQYTGSIVKNHKVRVPFFR</sequence>
<evidence type="ECO:0000256" key="5">
    <source>
        <dbReference type="ARBA" id="ARBA00022786"/>
    </source>
</evidence>